<evidence type="ECO:0000313" key="8">
    <source>
        <dbReference type="Proteomes" id="UP001296104"/>
    </source>
</evidence>
<dbReference type="GO" id="GO:0005524">
    <property type="term" value="F:ATP binding"/>
    <property type="evidence" value="ECO:0007669"/>
    <property type="project" value="UniProtKB-KW"/>
</dbReference>
<dbReference type="InterPro" id="IPR011009">
    <property type="entry name" value="Kinase-like_dom_sf"/>
</dbReference>
<evidence type="ECO:0000256" key="5">
    <source>
        <dbReference type="ARBA" id="ARBA00022840"/>
    </source>
</evidence>
<dbReference type="SUPFAM" id="SSF56112">
    <property type="entry name" value="Protein kinase-like (PK-like)"/>
    <property type="match status" value="1"/>
</dbReference>
<organism evidence="7 8">
    <name type="scientific">Lecanosticta acicola</name>
    <dbReference type="NCBI Taxonomy" id="111012"/>
    <lineage>
        <taxon>Eukaryota</taxon>
        <taxon>Fungi</taxon>
        <taxon>Dikarya</taxon>
        <taxon>Ascomycota</taxon>
        <taxon>Pezizomycotina</taxon>
        <taxon>Dothideomycetes</taxon>
        <taxon>Dothideomycetidae</taxon>
        <taxon>Mycosphaerellales</taxon>
        <taxon>Mycosphaerellaceae</taxon>
        <taxon>Lecanosticta</taxon>
    </lineage>
</organism>
<comment type="caution">
    <text evidence="7">The sequence shown here is derived from an EMBL/GenBank/DDBJ whole genome shotgun (WGS) entry which is preliminary data.</text>
</comment>
<accession>A0AAI8Z989</accession>
<evidence type="ECO:0000256" key="4">
    <source>
        <dbReference type="ARBA" id="ARBA00022777"/>
    </source>
</evidence>
<evidence type="ECO:0000256" key="3">
    <source>
        <dbReference type="ARBA" id="ARBA00022741"/>
    </source>
</evidence>
<dbReference type="Pfam" id="PF00069">
    <property type="entry name" value="Pkinase"/>
    <property type="match status" value="1"/>
</dbReference>
<sequence>MTSTPKRIEEESLSRYKSSNYYPVILGDVIGGQYVVKAKLGFGGHSTTWLCTDERQNFKVLKVLTAESGGSREAKVFAHIRSQASDSQNVGKYCVRRPEHMFVTESKGNKHQCFIFAPLGPNLLEFVSNHIKPDNIQMTISGNEDETLRKLFAAEQENPSTAKITADGSPIYESRKMMQDDLGFPILCDLGSAVIGERSRTGTVQALPYRAPEVLLGAAWDTKIDIWSLGVLIWELTLGERLFGQGNEVDTVGLMVQYLGTPPPSLLSRCSRRSEYFDAKGHWRYEPSARVRLEDRVDVTTDLPLFFDMLYNMLKWDPGERLPASQLLKHPWLQV</sequence>
<proteinExistence type="predicted"/>
<dbReference type="InterPro" id="IPR050494">
    <property type="entry name" value="Ser_Thr_dual-spec_kinase"/>
</dbReference>
<evidence type="ECO:0000256" key="2">
    <source>
        <dbReference type="ARBA" id="ARBA00022679"/>
    </source>
</evidence>
<dbReference type="SMART" id="SM00220">
    <property type="entry name" value="S_TKc"/>
    <property type="match status" value="1"/>
</dbReference>
<protein>
    <submittedName>
        <fullName evidence="7">CMGC SRPK kinase</fullName>
    </submittedName>
</protein>
<dbReference type="Gene3D" id="1.10.510.10">
    <property type="entry name" value="Transferase(Phosphotransferase) domain 1"/>
    <property type="match status" value="1"/>
</dbReference>
<dbReference type="AlphaFoldDB" id="A0AAI8Z989"/>
<keyword evidence="8" id="KW-1185">Reference proteome</keyword>
<evidence type="ECO:0000259" key="6">
    <source>
        <dbReference type="PROSITE" id="PS50011"/>
    </source>
</evidence>
<dbReference type="EMBL" id="CAVMBE010000137">
    <property type="protein sequence ID" value="CAK4034805.1"/>
    <property type="molecule type" value="Genomic_DNA"/>
</dbReference>
<keyword evidence="5" id="KW-0067">ATP-binding</keyword>
<keyword evidence="3" id="KW-0547">Nucleotide-binding</keyword>
<evidence type="ECO:0000313" key="7">
    <source>
        <dbReference type="EMBL" id="CAK4034805.1"/>
    </source>
</evidence>
<dbReference type="PANTHER" id="PTHR24058">
    <property type="entry name" value="DUAL SPECIFICITY PROTEIN KINASE"/>
    <property type="match status" value="1"/>
</dbReference>
<dbReference type="Gene3D" id="3.30.200.20">
    <property type="entry name" value="Phosphorylase Kinase, domain 1"/>
    <property type="match status" value="1"/>
</dbReference>
<keyword evidence="2" id="KW-0808">Transferase</keyword>
<gene>
    <name evidence="7" type="ORF">LECACI_7A009963</name>
</gene>
<feature type="domain" description="Protein kinase" evidence="6">
    <location>
        <begin position="34"/>
        <end position="333"/>
    </location>
</feature>
<dbReference type="GO" id="GO:0004674">
    <property type="term" value="F:protein serine/threonine kinase activity"/>
    <property type="evidence" value="ECO:0007669"/>
    <property type="project" value="UniProtKB-KW"/>
</dbReference>
<dbReference type="Proteomes" id="UP001296104">
    <property type="component" value="Unassembled WGS sequence"/>
</dbReference>
<reference evidence="7" key="1">
    <citation type="submission" date="2023-11" db="EMBL/GenBank/DDBJ databases">
        <authorList>
            <person name="Alioto T."/>
            <person name="Alioto T."/>
            <person name="Gomez Garrido J."/>
        </authorList>
    </citation>
    <scope>NUCLEOTIDE SEQUENCE</scope>
</reference>
<dbReference type="PROSITE" id="PS50011">
    <property type="entry name" value="PROTEIN_KINASE_DOM"/>
    <property type="match status" value="1"/>
</dbReference>
<keyword evidence="1" id="KW-0723">Serine/threonine-protein kinase</keyword>
<keyword evidence="4 7" id="KW-0418">Kinase</keyword>
<name>A0AAI8Z989_9PEZI</name>
<dbReference type="InterPro" id="IPR000719">
    <property type="entry name" value="Prot_kinase_dom"/>
</dbReference>
<evidence type="ECO:0000256" key="1">
    <source>
        <dbReference type="ARBA" id="ARBA00022527"/>
    </source>
</evidence>